<dbReference type="Pfam" id="PF00535">
    <property type="entry name" value="Glycos_transf_2"/>
    <property type="match status" value="1"/>
</dbReference>
<dbReference type="Gene3D" id="1.25.40.10">
    <property type="entry name" value="Tetratricopeptide repeat domain"/>
    <property type="match status" value="2"/>
</dbReference>
<dbReference type="EMBL" id="JADEVV010000010">
    <property type="protein sequence ID" value="MBE9253250.1"/>
    <property type="molecule type" value="Genomic_DNA"/>
</dbReference>
<comment type="caution">
    <text evidence="3">The sequence shown here is derived from an EMBL/GenBank/DDBJ whole genome shotgun (WGS) entry which is preliminary data.</text>
</comment>
<evidence type="ECO:0000313" key="4">
    <source>
        <dbReference type="Proteomes" id="UP000658720"/>
    </source>
</evidence>
<feature type="repeat" description="TPR" evidence="1">
    <location>
        <begin position="304"/>
        <end position="337"/>
    </location>
</feature>
<dbReference type="SMART" id="SM00028">
    <property type="entry name" value="TPR"/>
    <property type="match status" value="5"/>
</dbReference>
<sequence>MIVQNEAAFLGECLASVAGLVDEMVIADTGSTDNTVEIATQAGAKVITVPWEDDFALARNQALAATTGDWVLVLDADERLNILVKDGIQKAIAMDNALVVNLMRHELESNQSPYSLVSRLFRRHPAVQFSRPYHETIDDSVLALLEREPHWQVIDLPGVAILHQGYSPTLLKERGKTQRAKHLLEKAMADSPQDPYLCSKLGALYFSLGDEKEGVKLLKQGLKRNTASIPVRFELHYHLANAYRRQQKWELARKHYQKALDEEILLPLKLGALINYGAFLQDLGELGEAIKVYQAVIHIDPSQAIAFFNLAMIHKAQGNLLEAIKGYQQAIVLQPDYAEAYQNLAVTSFKAGLIQESVDAFQQAIALYEQRQSPEAERLRKNLQEMGLIA</sequence>
<dbReference type="Pfam" id="PF14559">
    <property type="entry name" value="TPR_19"/>
    <property type="match status" value="1"/>
</dbReference>
<dbReference type="PANTHER" id="PTHR43630:SF2">
    <property type="entry name" value="GLYCOSYLTRANSFERASE"/>
    <property type="match status" value="1"/>
</dbReference>
<dbReference type="InterPro" id="IPR019734">
    <property type="entry name" value="TPR_rpt"/>
</dbReference>
<protein>
    <submittedName>
        <fullName evidence="3">Tetratricopeptide repeat protein</fullName>
    </submittedName>
</protein>
<feature type="repeat" description="TPR" evidence="1">
    <location>
        <begin position="270"/>
        <end position="303"/>
    </location>
</feature>
<keyword evidence="1" id="KW-0802">TPR repeat</keyword>
<dbReference type="SUPFAM" id="SSF53448">
    <property type="entry name" value="Nucleotide-diphospho-sugar transferases"/>
    <property type="match status" value="1"/>
</dbReference>
<organism evidence="3 4">
    <name type="scientific">Synechocystis salina LEGE 00031</name>
    <dbReference type="NCBI Taxonomy" id="1828736"/>
    <lineage>
        <taxon>Bacteria</taxon>
        <taxon>Bacillati</taxon>
        <taxon>Cyanobacteriota</taxon>
        <taxon>Cyanophyceae</taxon>
        <taxon>Synechococcales</taxon>
        <taxon>Merismopediaceae</taxon>
        <taxon>Synechocystis</taxon>
    </lineage>
</organism>
<dbReference type="SUPFAM" id="SSF48452">
    <property type="entry name" value="TPR-like"/>
    <property type="match status" value="1"/>
</dbReference>
<feature type="repeat" description="TPR" evidence="1">
    <location>
        <begin position="338"/>
        <end position="371"/>
    </location>
</feature>
<reference evidence="3 4" key="1">
    <citation type="submission" date="2020-10" db="EMBL/GenBank/DDBJ databases">
        <authorList>
            <person name="Castelo-Branco R."/>
            <person name="Eusebio N."/>
            <person name="Adriana R."/>
            <person name="Vieira A."/>
            <person name="Brugerolle De Fraissinette N."/>
            <person name="Rezende De Castro R."/>
            <person name="Schneider M.P."/>
            <person name="Vasconcelos V."/>
            <person name="Leao P.N."/>
        </authorList>
    </citation>
    <scope>NUCLEOTIDE SEQUENCE [LARGE SCALE GENOMIC DNA]</scope>
    <source>
        <strain evidence="3 4">LEGE 00031</strain>
    </source>
</reference>
<dbReference type="Proteomes" id="UP000658720">
    <property type="component" value="Unassembled WGS sequence"/>
</dbReference>
<keyword evidence="4" id="KW-1185">Reference proteome</keyword>
<dbReference type="InterPro" id="IPR001173">
    <property type="entry name" value="Glyco_trans_2-like"/>
</dbReference>
<evidence type="ECO:0000259" key="2">
    <source>
        <dbReference type="Pfam" id="PF00535"/>
    </source>
</evidence>
<feature type="domain" description="Glycosyltransferase 2-like" evidence="2">
    <location>
        <begin position="1"/>
        <end position="152"/>
    </location>
</feature>
<evidence type="ECO:0000256" key="1">
    <source>
        <dbReference type="PROSITE-ProRule" id="PRU00339"/>
    </source>
</evidence>
<dbReference type="PROSITE" id="PS50005">
    <property type="entry name" value="TPR"/>
    <property type="match status" value="3"/>
</dbReference>
<dbReference type="Pfam" id="PF13424">
    <property type="entry name" value="TPR_12"/>
    <property type="match status" value="1"/>
</dbReference>
<accession>A0ABR9VPG0</accession>
<dbReference type="InterPro" id="IPR029044">
    <property type="entry name" value="Nucleotide-diphossugar_trans"/>
</dbReference>
<dbReference type="PANTHER" id="PTHR43630">
    <property type="entry name" value="POLY-BETA-1,6-N-ACETYL-D-GLUCOSAMINE SYNTHASE"/>
    <property type="match status" value="1"/>
</dbReference>
<proteinExistence type="predicted"/>
<dbReference type="Pfam" id="PF13432">
    <property type="entry name" value="TPR_16"/>
    <property type="match status" value="1"/>
</dbReference>
<dbReference type="Gene3D" id="3.90.550.10">
    <property type="entry name" value="Spore Coat Polysaccharide Biosynthesis Protein SpsA, Chain A"/>
    <property type="match status" value="1"/>
</dbReference>
<evidence type="ECO:0000313" key="3">
    <source>
        <dbReference type="EMBL" id="MBE9253250.1"/>
    </source>
</evidence>
<gene>
    <name evidence="3" type="ORF">IQ217_05110</name>
</gene>
<name>A0ABR9VPG0_9SYNC</name>
<dbReference type="InterPro" id="IPR011990">
    <property type="entry name" value="TPR-like_helical_dom_sf"/>
</dbReference>
<dbReference type="CDD" id="cd02511">
    <property type="entry name" value="Beta4Glucosyltransferase"/>
    <property type="match status" value="1"/>
</dbReference>